<name>A0A1D8CZK3_CHLLM</name>
<dbReference type="Proteomes" id="UP000095185">
    <property type="component" value="Chromosome"/>
</dbReference>
<feature type="transmembrane region" description="Helical" evidence="1">
    <location>
        <begin position="160"/>
        <end position="179"/>
    </location>
</feature>
<keyword evidence="1" id="KW-0812">Transmembrane</keyword>
<dbReference type="EMBL" id="CP017305">
    <property type="protein sequence ID" value="AOS84366.1"/>
    <property type="molecule type" value="Genomic_DNA"/>
</dbReference>
<gene>
    <name evidence="3" type="ORF">BIU88_09630</name>
</gene>
<dbReference type="Pfam" id="PF13638">
    <property type="entry name" value="PIN_4"/>
    <property type="match status" value="1"/>
</dbReference>
<proteinExistence type="predicted"/>
<dbReference type="InterPro" id="IPR029060">
    <property type="entry name" value="PIN-like_dom_sf"/>
</dbReference>
<organism evidence="3 4">
    <name type="scientific">Chlorobaculum limnaeum</name>
    <dbReference type="NCBI Taxonomy" id="274537"/>
    <lineage>
        <taxon>Bacteria</taxon>
        <taxon>Pseudomonadati</taxon>
        <taxon>Chlorobiota</taxon>
        <taxon>Chlorobiia</taxon>
        <taxon>Chlorobiales</taxon>
        <taxon>Chlorobiaceae</taxon>
        <taxon>Chlorobaculum</taxon>
    </lineage>
</organism>
<evidence type="ECO:0000313" key="4">
    <source>
        <dbReference type="Proteomes" id="UP000095185"/>
    </source>
</evidence>
<dbReference type="RefSeq" id="WP_069810558.1">
    <property type="nucleotide sequence ID" value="NZ_CP017305.1"/>
</dbReference>
<dbReference type="InterPro" id="IPR002716">
    <property type="entry name" value="PIN_dom"/>
</dbReference>
<evidence type="ECO:0000313" key="3">
    <source>
        <dbReference type="EMBL" id="AOS84366.1"/>
    </source>
</evidence>
<reference evidence="3" key="1">
    <citation type="submission" date="2016-09" db="EMBL/GenBank/DDBJ databases">
        <title>Genome sequence of Chlorobaculum limnaeum.</title>
        <authorList>
            <person name="Liu Z."/>
            <person name="Tank M."/>
            <person name="Bryant D.A."/>
        </authorList>
    </citation>
    <scope>NUCLEOTIDE SEQUENCE [LARGE SCALE GENOMIC DNA]</scope>
    <source>
        <strain evidence="3">DSM 1677</strain>
    </source>
</reference>
<dbReference type="KEGG" id="clz:BIU88_09630"/>
<protein>
    <submittedName>
        <fullName evidence="3">Twitching motility protein PilT</fullName>
    </submittedName>
</protein>
<dbReference type="OrthoDB" id="1524969at2"/>
<feature type="transmembrane region" description="Helical" evidence="1">
    <location>
        <begin position="185"/>
        <end position="207"/>
    </location>
</feature>
<keyword evidence="1" id="KW-0472">Membrane</keyword>
<accession>A0A1D8CZK3</accession>
<evidence type="ECO:0000256" key="1">
    <source>
        <dbReference type="SAM" id="Phobius"/>
    </source>
</evidence>
<feature type="domain" description="PIN" evidence="2">
    <location>
        <begin position="5"/>
        <end position="126"/>
    </location>
</feature>
<keyword evidence="1" id="KW-1133">Transmembrane helix</keyword>
<dbReference type="SUPFAM" id="SSF88723">
    <property type="entry name" value="PIN domain-like"/>
    <property type="match status" value="1"/>
</dbReference>
<sequence length="280" mass="30753">MPSRYIIDTSVLIRFPQILSRAGNRKLVIPESVLEELSFRNKGSKWSDVSELIKSSLSAGVKIVKAPDSINGEIIASDSHAQLLSGADFDIARIANNYAEQLGSDAPCVVTDDKALAYFLSTRNIKSISGSEFIGGSKEESLNQDLEDQADKVVASQKRYLITSFVLGILASLAGNLVYSNIALLVSTISVWGTMVGLPILGLGLFWYREKFRLSYGAFEFCVGLIMSYYVFFPKFNYSGIGFSEGIQILGGLYVMVRGLDNIGKGVDGTRFESFWKKVF</sequence>
<dbReference type="Gene3D" id="3.40.50.1010">
    <property type="entry name" value="5'-nuclease"/>
    <property type="match status" value="1"/>
</dbReference>
<evidence type="ECO:0000259" key="2">
    <source>
        <dbReference type="Pfam" id="PF13638"/>
    </source>
</evidence>
<feature type="transmembrane region" description="Helical" evidence="1">
    <location>
        <begin position="214"/>
        <end position="232"/>
    </location>
</feature>
<keyword evidence="4" id="KW-1185">Reference proteome</keyword>
<dbReference type="AlphaFoldDB" id="A0A1D8CZK3"/>